<dbReference type="EMBL" id="JAANOW010000002">
    <property type="protein sequence ID" value="NIH97097.1"/>
    <property type="molecule type" value="Genomic_DNA"/>
</dbReference>
<protein>
    <submittedName>
        <fullName evidence="4">2-keto-4-pentenoate hydratase/2-oxohepta-3-ene-1,7-dioic acid hydratase in catechol pathway</fullName>
    </submittedName>
</protein>
<dbReference type="Proteomes" id="UP000547444">
    <property type="component" value="Unassembled WGS sequence"/>
</dbReference>
<dbReference type="Gene3D" id="3.90.850.10">
    <property type="entry name" value="Fumarylacetoacetase-like, C-terminal domain"/>
    <property type="match status" value="1"/>
</dbReference>
<reference evidence="4 5" key="1">
    <citation type="submission" date="2020-03" db="EMBL/GenBank/DDBJ databases">
        <title>Sequencing the genomes of 1000 actinobacteria strains.</title>
        <authorList>
            <person name="Klenk H.-P."/>
        </authorList>
    </citation>
    <scope>NUCLEOTIDE SEQUENCE [LARGE SCALE GENOMIC DNA]</scope>
    <source>
        <strain evidence="4 5">DSM 44556</strain>
    </source>
</reference>
<dbReference type="Pfam" id="PF01557">
    <property type="entry name" value="FAA_hydrolase"/>
    <property type="match status" value="1"/>
</dbReference>
<dbReference type="RefSeq" id="WP_167161850.1">
    <property type="nucleotide sequence ID" value="NZ_JAANOW010000002.1"/>
</dbReference>
<dbReference type="AlphaFoldDB" id="A0A7X5U2E9"/>
<organism evidence="4 5">
    <name type="scientific">Mycolicibacterium fluoranthenivorans</name>
    <dbReference type="NCBI Taxonomy" id="258505"/>
    <lineage>
        <taxon>Bacteria</taxon>
        <taxon>Bacillati</taxon>
        <taxon>Actinomycetota</taxon>
        <taxon>Actinomycetes</taxon>
        <taxon>Mycobacteriales</taxon>
        <taxon>Mycobacteriaceae</taxon>
        <taxon>Mycolicibacterium</taxon>
    </lineage>
</organism>
<proteinExistence type="inferred from homology"/>
<evidence type="ECO:0000313" key="5">
    <source>
        <dbReference type="Proteomes" id="UP000547444"/>
    </source>
</evidence>
<accession>A0A7X5U2E9</accession>
<dbReference type="PANTHER" id="PTHR42796:SF4">
    <property type="entry name" value="FUMARYLACETOACETATE HYDROLASE DOMAIN-CONTAINING PROTEIN 2A"/>
    <property type="match status" value="1"/>
</dbReference>
<evidence type="ECO:0000313" key="4">
    <source>
        <dbReference type="EMBL" id="NIH97097.1"/>
    </source>
</evidence>
<dbReference type="GO" id="GO:0044281">
    <property type="term" value="P:small molecule metabolic process"/>
    <property type="evidence" value="ECO:0007669"/>
    <property type="project" value="UniProtKB-ARBA"/>
</dbReference>
<dbReference type="InterPro" id="IPR011234">
    <property type="entry name" value="Fumarylacetoacetase-like_C"/>
</dbReference>
<comment type="caution">
    <text evidence="4">The sequence shown here is derived from an EMBL/GenBank/DDBJ whole genome shotgun (WGS) entry which is preliminary data.</text>
</comment>
<dbReference type="PANTHER" id="PTHR42796">
    <property type="entry name" value="FUMARYLACETOACETATE HYDROLASE DOMAIN-CONTAINING PROTEIN 2A-RELATED"/>
    <property type="match status" value="1"/>
</dbReference>
<dbReference type="InterPro" id="IPR036663">
    <property type="entry name" value="Fumarylacetoacetase_C_sf"/>
</dbReference>
<evidence type="ECO:0000259" key="3">
    <source>
        <dbReference type="Pfam" id="PF01557"/>
    </source>
</evidence>
<gene>
    <name evidence="4" type="ORF">FHU31_004087</name>
</gene>
<comment type="similarity">
    <text evidence="1">Belongs to the FAH family.</text>
</comment>
<dbReference type="InterPro" id="IPR051121">
    <property type="entry name" value="FAH"/>
</dbReference>
<keyword evidence="2" id="KW-0479">Metal-binding</keyword>
<keyword evidence="5" id="KW-1185">Reference proteome</keyword>
<dbReference type="GO" id="GO:0046872">
    <property type="term" value="F:metal ion binding"/>
    <property type="evidence" value="ECO:0007669"/>
    <property type="project" value="UniProtKB-KW"/>
</dbReference>
<evidence type="ECO:0000256" key="1">
    <source>
        <dbReference type="ARBA" id="ARBA00010211"/>
    </source>
</evidence>
<evidence type="ECO:0000256" key="2">
    <source>
        <dbReference type="ARBA" id="ARBA00022723"/>
    </source>
</evidence>
<dbReference type="GO" id="GO:0003824">
    <property type="term" value="F:catalytic activity"/>
    <property type="evidence" value="ECO:0007669"/>
    <property type="project" value="InterPro"/>
</dbReference>
<feature type="domain" description="Fumarylacetoacetase-like C-terminal" evidence="3">
    <location>
        <begin position="83"/>
        <end position="304"/>
    </location>
</feature>
<name>A0A7X5U2E9_9MYCO</name>
<sequence>MEDVVRKSMRIVTYLDDRHRPGPGAIIGDDVVDLHSGNGPASVLDLITMPDWEQRVAKLCIDGPRCPLDSVTLTAPIPHPPTFFAIGLNAKDHRREVNLRWLLREPRLIRLGAGYLLAHPRPKIPYFFTKATSAIVGPVDPIVLPPNATKVDWEGELVAVVGTTLFEASAEEAGAGIAGYTITNDVSIRDMQFDNPTATNLAKSYPSHGPLGPAIVPATELDLESCELRTYLNGELRQRGRIGDLILSPAEIVSKLSTFVRLQPGDHIACGTFAGIGWAAGRMLRAGDRIRVEVDGIGHIDNPVISYPGTRR</sequence>
<dbReference type="SUPFAM" id="SSF56529">
    <property type="entry name" value="FAH"/>
    <property type="match status" value="1"/>
</dbReference>